<protein>
    <submittedName>
        <fullName evidence="2">Uncharacterized protein</fullName>
    </submittedName>
</protein>
<feature type="transmembrane region" description="Helical" evidence="1">
    <location>
        <begin position="85"/>
        <end position="104"/>
    </location>
</feature>
<name>A0AA39U812_9PEZI</name>
<evidence type="ECO:0000313" key="3">
    <source>
        <dbReference type="Proteomes" id="UP001174934"/>
    </source>
</evidence>
<feature type="transmembrane region" description="Helical" evidence="1">
    <location>
        <begin position="19"/>
        <end position="37"/>
    </location>
</feature>
<organism evidence="2 3">
    <name type="scientific">Bombardia bombarda</name>
    <dbReference type="NCBI Taxonomy" id="252184"/>
    <lineage>
        <taxon>Eukaryota</taxon>
        <taxon>Fungi</taxon>
        <taxon>Dikarya</taxon>
        <taxon>Ascomycota</taxon>
        <taxon>Pezizomycotina</taxon>
        <taxon>Sordariomycetes</taxon>
        <taxon>Sordariomycetidae</taxon>
        <taxon>Sordariales</taxon>
        <taxon>Lasiosphaeriaceae</taxon>
        <taxon>Bombardia</taxon>
    </lineage>
</organism>
<dbReference type="Proteomes" id="UP001174934">
    <property type="component" value="Unassembled WGS sequence"/>
</dbReference>
<evidence type="ECO:0000256" key="1">
    <source>
        <dbReference type="SAM" id="Phobius"/>
    </source>
</evidence>
<keyword evidence="1" id="KW-1133">Transmembrane helix</keyword>
<dbReference type="EMBL" id="JAULSR010000008">
    <property type="protein sequence ID" value="KAK0613110.1"/>
    <property type="molecule type" value="Genomic_DNA"/>
</dbReference>
<dbReference type="AlphaFoldDB" id="A0AA39U812"/>
<sequence length="108" mass="12464">MGVDLACPNTSFFMVNRPLLFISFAYYSLIVFVVVSLRVRCYNYHIMCCLHHLLSVLHFVVFSVFQLDLGEGRVYVITGCTYYAHWVIVVLIGTVWMDVVLYVCRLIG</sequence>
<keyword evidence="1" id="KW-0472">Membrane</keyword>
<reference evidence="2" key="1">
    <citation type="submission" date="2023-06" db="EMBL/GenBank/DDBJ databases">
        <title>Genome-scale phylogeny and comparative genomics of the fungal order Sordariales.</title>
        <authorList>
            <consortium name="Lawrence Berkeley National Laboratory"/>
            <person name="Hensen N."/>
            <person name="Bonometti L."/>
            <person name="Westerberg I."/>
            <person name="Brannstrom I.O."/>
            <person name="Guillou S."/>
            <person name="Cros-Aarteil S."/>
            <person name="Calhoun S."/>
            <person name="Haridas S."/>
            <person name="Kuo A."/>
            <person name="Mondo S."/>
            <person name="Pangilinan J."/>
            <person name="Riley R."/>
            <person name="LaButti K."/>
            <person name="Andreopoulos B."/>
            <person name="Lipzen A."/>
            <person name="Chen C."/>
            <person name="Yanf M."/>
            <person name="Daum C."/>
            <person name="Ng V."/>
            <person name="Clum A."/>
            <person name="Steindorff A."/>
            <person name="Ohm R."/>
            <person name="Martin F."/>
            <person name="Silar P."/>
            <person name="Natvig D."/>
            <person name="Lalanne C."/>
            <person name="Gautier V."/>
            <person name="Ament-velasquez S.L."/>
            <person name="Kruys A."/>
            <person name="Hutchinson M.I."/>
            <person name="Powell A.J."/>
            <person name="Barry K."/>
            <person name="Miller A.N."/>
            <person name="Grigoriev I.V."/>
            <person name="Debuchy R."/>
            <person name="Gladieux P."/>
            <person name="Thoren M.H."/>
            <person name="Johannesson H."/>
        </authorList>
    </citation>
    <scope>NUCLEOTIDE SEQUENCE</scope>
    <source>
        <strain evidence="2">SMH3391-2</strain>
    </source>
</reference>
<comment type="caution">
    <text evidence="2">The sequence shown here is derived from an EMBL/GenBank/DDBJ whole genome shotgun (WGS) entry which is preliminary data.</text>
</comment>
<accession>A0AA39U812</accession>
<keyword evidence="1" id="KW-0812">Transmembrane</keyword>
<keyword evidence="3" id="KW-1185">Reference proteome</keyword>
<evidence type="ECO:0000313" key="2">
    <source>
        <dbReference type="EMBL" id="KAK0613110.1"/>
    </source>
</evidence>
<feature type="transmembrane region" description="Helical" evidence="1">
    <location>
        <begin position="44"/>
        <end position="65"/>
    </location>
</feature>
<gene>
    <name evidence="2" type="ORF">B0T17DRAFT_542850</name>
</gene>
<proteinExistence type="predicted"/>